<evidence type="ECO:0000313" key="6">
    <source>
        <dbReference type="Proteomes" id="UP000217103"/>
    </source>
</evidence>
<sequence length="330" mass="34920">MRWDALALVDVRDERPAIERRSSVRRADGVTFYETRARAAIERMPAGTGLPQRWAVSPYRGCAHACLHCGARGGHRRLGLDAGAGFAAQIVVRYDIAARLRAELPGHLARGGGELAIGVGGDCYQPAEERYRLMPGVLAALADVGAPFVLYTRSPLVLEDGEALREAARACGGRVAVSVAFVDEQVRRVAEPGAPSAQRRLELLAALVEAGVPCEAVMGPILPLLTDSPDQLAATVRRIAATGAAAVTPLVLRLPPGARETYLEWVARAHPALAARHAELYDRSGRPSPAYVGRTVEQVAALARAYGLACGPGAPAPKAAGPRYGQLELL</sequence>
<dbReference type="InterPro" id="IPR040086">
    <property type="entry name" value="MJ0683-like"/>
</dbReference>
<evidence type="ECO:0000259" key="4">
    <source>
        <dbReference type="Pfam" id="PF04055"/>
    </source>
</evidence>
<name>A0A1H1H363_9ACTN</name>
<evidence type="ECO:0000256" key="1">
    <source>
        <dbReference type="ARBA" id="ARBA00022723"/>
    </source>
</evidence>
<dbReference type="PANTHER" id="PTHR43432">
    <property type="entry name" value="SLR0285 PROTEIN"/>
    <property type="match status" value="1"/>
</dbReference>
<dbReference type="GO" id="GO:0046872">
    <property type="term" value="F:metal ion binding"/>
    <property type="evidence" value="ECO:0007669"/>
    <property type="project" value="UniProtKB-KW"/>
</dbReference>
<keyword evidence="2" id="KW-0408">Iron</keyword>
<dbReference type="Pfam" id="PF04055">
    <property type="entry name" value="Radical_SAM"/>
    <property type="match status" value="1"/>
</dbReference>
<dbReference type="STRING" id="35622.SAMN04489764_4028"/>
<dbReference type="GO" id="GO:0051536">
    <property type="term" value="F:iron-sulfur cluster binding"/>
    <property type="evidence" value="ECO:0007669"/>
    <property type="project" value="UniProtKB-KW"/>
</dbReference>
<keyword evidence="6" id="KW-1185">Reference proteome</keyword>
<evidence type="ECO:0000256" key="2">
    <source>
        <dbReference type="ARBA" id="ARBA00023004"/>
    </source>
</evidence>
<reference evidence="5 6" key="1">
    <citation type="submission" date="2016-10" db="EMBL/GenBank/DDBJ databases">
        <authorList>
            <person name="de Groot N.N."/>
        </authorList>
    </citation>
    <scope>NUCLEOTIDE SEQUENCE [LARGE SCALE GENOMIC DNA]</scope>
    <source>
        <strain evidence="5 6">DSM 43794</strain>
    </source>
</reference>
<dbReference type="GO" id="GO:0016829">
    <property type="term" value="F:lyase activity"/>
    <property type="evidence" value="ECO:0007669"/>
    <property type="project" value="UniProtKB-KW"/>
</dbReference>
<dbReference type="SFLD" id="SFLDS00029">
    <property type="entry name" value="Radical_SAM"/>
    <property type="match status" value="1"/>
</dbReference>
<dbReference type="EMBL" id="FNKK01000002">
    <property type="protein sequence ID" value="SDR19945.1"/>
    <property type="molecule type" value="Genomic_DNA"/>
</dbReference>
<evidence type="ECO:0000313" key="5">
    <source>
        <dbReference type="EMBL" id="SDR19945.1"/>
    </source>
</evidence>
<dbReference type="SUPFAM" id="SSF102114">
    <property type="entry name" value="Radical SAM enzymes"/>
    <property type="match status" value="1"/>
</dbReference>
<dbReference type="OrthoDB" id="9785699at2"/>
<dbReference type="Gene3D" id="3.80.30.30">
    <property type="match status" value="1"/>
</dbReference>
<evidence type="ECO:0000256" key="3">
    <source>
        <dbReference type="ARBA" id="ARBA00023014"/>
    </source>
</evidence>
<dbReference type="PANTHER" id="PTHR43432:SF3">
    <property type="entry name" value="SLR0285 PROTEIN"/>
    <property type="match status" value="1"/>
</dbReference>
<keyword evidence="1" id="KW-0479">Metal-binding</keyword>
<dbReference type="InterPro" id="IPR058240">
    <property type="entry name" value="rSAM_sf"/>
</dbReference>
<dbReference type="SFLD" id="SFLDG01084">
    <property type="entry name" value="Uncharacterised_Radical_SAM_Su"/>
    <property type="match status" value="1"/>
</dbReference>
<gene>
    <name evidence="5" type="ORF">SAMN04489764_4028</name>
</gene>
<dbReference type="AlphaFoldDB" id="A0A1H1H363"/>
<feature type="domain" description="Radical SAM core" evidence="4">
    <location>
        <begin position="56"/>
        <end position="237"/>
    </location>
</feature>
<keyword evidence="5" id="KW-0456">Lyase</keyword>
<organism evidence="5 6">
    <name type="scientific">Thermostaphylospora chromogena</name>
    <dbReference type="NCBI Taxonomy" id="35622"/>
    <lineage>
        <taxon>Bacteria</taxon>
        <taxon>Bacillati</taxon>
        <taxon>Actinomycetota</taxon>
        <taxon>Actinomycetes</taxon>
        <taxon>Streptosporangiales</taxon>
        <taxon>Thermomonosporaceae</taxon>
        <taxon>Thermostaphylospora</taxon>
    </lineage>
</organism>
<protein>
    <submittedName>
        <fullName evidence="5">DNA repair photolyase</fullName>
    </submittedName>
</protein>
<dbReference type="InterPro" id="IPR007197">
    <property type="entry name" value="rSAM"/>
</dbReference>
<proteinExistence type="predicted"/>
<dbReference type="CDD" id="cd01335">
    <property type="entry name" value="Radical_SAM"/>
    <property type="match status" value="1"/>
</dbReference>
<accession>A0A1H1H363</accession>
<dbReference type="RefSeq" id="WP_093260987.1">
    <property type="nucleotide sequence ID" value="NZ_FNKK01000002.1"/>
</dbReference>
<dbReference type="Proteomes" id="UP000217103">
    <property type="component" value="Unassembled WGS sequence"/>
</dbReference>
<keyword evidence="3" id="KW-0411">Iron-sulfur</keyword>